<reference evidence="1" key="2">
    <citation type="journal article" date="2020" name="Nat. Commun.">
        <title>Large-scale genome sequencing of mycorrhizal fungi provides insights into the early evolution of symbiotic traits.</title>
        <authorList>
            <person name="Miyauchi S."/>
            <person name="Kiss E."/>
            <person name="Kuo A."/>
            <person name="Drula E."/>
            <person name="Kohler A."/>
            <person name="Sanchez-Garcia M."/>
            <person name="Morin E."/>
            <person name="Andreopoulos B."/>
            <person name="Barry K.W."/>
            <person name="Bonito G."/>
            <person name="Buee M."/>
            <person name="Carver A."/>
            <person name="Chen C."/>
            <person name="Cichocki N."/>
            <person name="Clum A."/>
            <person name="Culley D."/>
            <person name="Crous P.W."/>
            <person name="Fauchery L."/>
            <person name="Girlanda M."/>
            <person name="Hayes R.D."/>
            <person name="Keri Z."/>
            <person name="LaButti K."/>
            <person name="Lipzen A."/>
            <person name="Lombard V."/>
            <person name="Magnuson J."/>
            <person name="Maillard F."/>
            <person name="Murat C."/>
            <person name="Nolan M."/>
            <person name="Ohm R.A."/>
            <person name="Pangilinan J."/>
            <person name="Pereira M.F."/>
            <person name="Perotto S."/>
            <person name="Peter M."/>
            <person name="Pfister S."/>
            <person name="Riley R."/>
            <person name="Sitrit Y."/>
            <person name="Stielow J.B."/>
            <person name="Szollosi G."/>
            <person name="Zifcakova L."/>
            <person name="Stursova M."/>
            <person name="Spatafora J.W."/>
            <person name="Tedersoo L."/>
            <person name="Vaario L.M."/>
            <person name="Yamada A."/>
            <person name="Yan M."/>
            <person name="Wang P."/>
            <person name="Xu J."/>
            <person name="Bruns T."/>
            <person name="Baldrian P."/>
            <person name="Vilgalys R."/>
            <person name="Dunand C."/>
            <person name="Henrissat B."/>
            <person name="Grigoriev I.V."/>
            <person name="Hibbett D."/>
            <person name="Nagy L.G."/>
            <person name="Martin F.M."/>
        </authorList>
    </citation>
    <scope>NUCLEOTIDE SEQUENCE</scope>
    <source>
        <strain evidence="1">P2</strain>
    </source>
</reference>
<keyword evidence="2" id="KW-1185">Reference proteome</keyword>
<sequence>MTITHRKRQPQPPEEIQTVTEPGLQIECDSCRRDLTHSVRIKCADPICEPGDGVDICPSCFCSGREFSRHKRDHAYRVVELHSDPILTEDWGADEELLLLEGVSLQGLGNWQAIAEHIGTRTRDEIEDHYKSVYINSPNWPLPRMDLRFEVDASEFQERKRRRISNMNTAPAPTPKVAPTSAPAVHEIATFLPGRLEFEHELDNEAEDLVKDLEFGIVTQYGGDSIPFDDTAPPPPPNEKSDSAIPSSDSVFDSINRSQNVINGGINGHTALVNGTTSHQKSEPTIDKSADDDEDAEAEENMMPPPIETDDSIAFKLTLLDVYASRVEKRHENKAIMLERGLLEYKKMQAADKKRPKEEKDIVHRLRPFAKLQSAADYEVFCADIVYEATLRKRIQELQMYRRLGLRSAGDIEKYDADLAKRAHARATVARDWYTSERIQRNGSARQSSVTDPRGSEGPEPTPKPGGQTNAAPLNLANSPMLHLLRPDEQALCSSLRILPKPYLVIKETLVREYARRGGKLRRREARDLVKIDVNKTSRVWDFLVQTGFLKIAPDLTANANAQANVNSNNATNVGQPSG</sequence>
<reference evidence="1" key="1">
    <citation type="submission" date="2019-10" db="EMBL/GenBank/DDBJ databases">
        <authorList>
            <consortium name="DOE Joint Genome Institute"/>
            <person name="Kuo A."/>
            <person name="Miyauchi S."/>
            <person name="Kiss E."/>
            <person name="Drula E."/>
            <person name="Kohler A."/>
            <person name="Sanchez-Garcia M."/>
            <person name="Andreopoulos B."/>
            <person name="Barry K.W."/>
            <person name="Bonito G."/>
            <person name="Buee M."/>
            <person name="Carver A."/>
            <person name="Chen C."/>
            <person name="Cichocki N."/>
            <person name="Clum A."/>
            <person name="Culley D."/>
            <person name="Crous P.W."/>
            <person name="Fauchery L."/>
            <person name="Girlanda M."/>
            <person name="Hayes R."/>
            <person name="Keri Z."/>
            <person name="Labutti K."/>
            <person name="Lipzen A."/>
            <person name="Lombard V."/>
            <person name="Magnuson J."/>
            <person name="Maillard F."/>
            <person name="Morin E."/>
            <person name="Murat C."/>
            <person name="Nolan M."/>
            <person name="Ohm R."/>
            <person name="Pangilinan J."/>
            <person name="Pereira M."/>
            <person name="Perotto S."/>
            <person name="Peter M."/>
            <person name="Riley R."/>
            <person name="Sitrit Y."/>
            <person name="Stielow B."/>
            <person name="Szollosi G."/>
            <person name="Zifcakova L."/>
            <person name="Stursova M."/>
            <person name="Spatafora J.W."/>
            <person name="Tedersoo L."/>
            <person name="Vaario L.-M."/>
            <person name="Yamada A."/>
            <person name="Yan M."/>
            <person name="Wang P."/>
            <person name="Xu J."/>
            <person name="Bruns T."/>
            <person name="Baldrian P."/>
            <person name="Vilgalys R."/>
            <person name="Henrissat B."/>
            <person name="Grigoriev I.V."/>
            <person name="Hibbett D."/>
            <person name="Nagy L.G."/>
            <person name="Martin F.M."/>
        </authorList>
    </citation>
    <scope>NUCLEOTIDE SEQUENCE</scope>
    <source>
        <strain evidence="1">P2</strain>
    </source>
</reference>
<evidence type="ECO:0000313" key="1">
    <source>
        <dbReference type="EMBL" id="KAF9651447.1"/>
    </source>
</evidence>
<gene>
    <name evidence="1" type="ORF">BDM02DRAFT_3091019</name>
</gene>
<evidence type="ECO:0000313" key="2">
    <source>
        <dbReference type="Proteomes" id="UP000886501"/>
    </source>
</evidence>
<accession>A0ACB6ZPC1</accession>
<name>A0ACB6ZPC1_THEGA</name>
<proteinExistence type="predicted"/>
<dbReference type="Proteomes" id="UP000886501">
    <property type="component" value="Unassembled WGS sequence"/>
</dbReference>
<comment type="caution">
    <text evidence="1">The sequence shown here is derived from an EMBL/GenBank/DDBJ whole genome shotgun (WGS) entry which is preliminary data.</text>
</comment>
<dbReference type="EMBL" id="MU117975">
    <property type="protein sequence ID" value="KAF9651447.1"/>
    <property type="molecule type" value="Genomic_DNA"/>
</dbReference>
<organism evidence="1 2">
    <name type="scientific">Thelephora ganbajun</name>
    <name type="common">Ganba fungus</name>
    <dbReference type="NCBI Taxonomy" id="370292"/>
    <lineage>
        <taxon>Eukaryota</taxon>
        <taxon>Fungi</taxon>
        <taxon>Dikarya</taxon>
        <taxon>Basidiomycota</taxon>
        <taxon>Agaricomycotina</taxon>
        <taxon>Agaricomycetes</taxon>
        <taxon>Thelephorales</taxon>
        <taxon>Thelephoraceae</taxon>
        <taxon>Thelephora</taxon>
    </lineage>
</organism>
<protein>
    <submittedName>
        <fullName evidence="1">SWIRM-domain-containing protein</fullName>
    </submittedName>
</protein>